<protein>
    <submittedName>
        <fullName evidence="1">Uncharacterized protein</fullName>
    </submittedName>
</protein>
<proteinExistence type="predicted"/>
<dbReference type="AlphaFoldDB" id="A0A5B7ERE6"/>
<accession>A0A5B7ERE6</accession>
<organism evidence="1 2">
    <name type="scientific">Portunus trituberculatus</name>
    <name type="common">Swimming crab</name>
    <name type="synonym">Neptunus trituberculatus</name>
    <dbReference type="NCBI Taxonomy" id="210409"/>
    <lineage>
        <taxon>Eukaryota</taxon>
        <taxon>Metazoa</taxon>
        <taxon>Ecdysozoa</taxon>
        <taxon>Arthropoda</taxon>
        <taxon>Crustacea</taxon>
        <taxon>Multicrustacea</taxon>
        <taxon>Malacostraca</taxon>
        <taxon>Eumalacostraca</taxon>
        <taxon>Eucarida</taxon>
        <taxon>Decapoda</taxon>
        <taxon>Pleocyemata</taxon>
        <taxon>Brachyura</taxon>
        <taxon>Eubrachyura</taxon>
        <taxon>Portunoidea</taxon>
        <taxon>Portunidae</taxon>
        <taxon>Portuninae</taxon>
        <taxon>Portunus</taxon>
    </lineage>
</organism>
<sequence>MRLHSSSSRSRLPWCVAAACRDPYTVCSSLQRDLLLIPRLLRRFPTSRQLFTLASLCFHLASFIITMPKMPKKKKTGKRKKVVLTIQQKLDIMDKLKAGQSGTCQEITVRAPRGVGTLFHSSSFVSLIPFPISTLVSSAEVPAVLLRSLHICP</sequence>
<dbReference type="Proteomes" id="UP000324222">
    <property type="component" value="Unassembled WGS sequence"/>
</dbReference>
<comment type="caution">
    <text evidence="1">The sequence shown here is derived from an EMBL/GenBank/DDBJ whole genome shotgun (WGS) entry which is preliminary data.</text>
</comment>
<gene>
    <name evidence="1" type="ORF">E2C01_030804</name>
</gene>
<keyword evidence="2" id="KW-1185">Reference proteome</keyword>
<name>A0A5B7ERE6_PORTR</name>
<dbReference type="EMBL" id="VSRR010003750">
    <property type="protein sequence ID" value="MPC37330.1"/>
    <property type="molecule type" value="Genomic_DNA"/>
</dbReference>
<evidence type="ECO:0000313" key="2">
    <source>
        <dbReference type="Proteomes" id="UP000324222"/>
    </source>
</evidence>
<evidence type="ECO:0000313" key="1">
    <source>
        <dbReference type="EMBL" id="MPC37330.1"/>
    </source>
</evidence>
<reference evidence="1 2" key="1">
    <citation type="submission" date="2019-05" db="EMBL/GenBank/DDBJ databases">
        <title>Another draft genome of Portunus trituberculatus and its Hox gene families provides insights of decapod evolution.</title>
        <authorList>
            <person name="Jeong J.-H."/>
            <person name="Song I."/>
            <person name="Kim S."/>
            <person name="Choi T."/>
            <person name="Kim D."/>
            <person name="Ryu S."/>
            <person name="Kim W."/>
        </authorList>
    </citation>
    <scope>NUCLEOTIDE SEQUENCE [LARGE SCALE GENOMIC DNA]</scope>
    <source>
        <tissue evidence="1">Muscle</tissue>
    </source>
</reference>